<keyword evidence="1" id="KW-1133">Transmembrane helix</keyword>
<dbReference type="EMBL" id="JBHTLN010000002">
    <property type="protein sequence ID" value="MFD1123328.1"/>
    <property type="molecule type" value="Genomic_DNA"/>
</dbReference>
<dbReference type="InterPro" id="IPR000160">
    <property type="entry name" value="GGDEF_dom"/>
</dbReference>
<dbReference type="PANTHER" id="PTHR44757">
    <property type="entry name" value="DIGUANYLATE CYCLASE DGCP"/>
    <property type="match status" value="1"/>
</dbReference>
<dbReference type="Gene3D" id="3.20.20.450">
    <property type="entry name" value="EAL domain"/>
    <property type="match status" value="1"/>
</dbReference>
<feature type="signal peptide" evidence="2">
    <location>
        <begin position="1"/>
        <end position="25"/>
    </location>
</feature>
<keyword evidence="2" id="KW-0732">Signal</keyword>
<dbReference type="InterPro" id="IPR029787">
    <property type="entry name" value="Nucleotide_cyclase"/>
</dbReference>
<reference evidence="6" key="1">
    <citation type="journal article" date="2019" name="Int. J. Syst. Evol. Microbiol.">
        <title>The Global Catalogue of Microorganisms (GCM) 10K type strain sequencing project: providing services to taxonomists for standard genome sequencing and annotation.</title>
        <authorList>
            <consortium name="The Broad Institute Genomics Platform"/>
            <consortium name="The Broad Institute Genome Sequencing Center for Infectious Disease"/>
            <person name="Wu L."/>
            <person name="Ma J."/>
        </authorList>
    </citation>
    <scope>NUCLEOTIDE SEQUENCE [LARGE SCALE GENOMIC DNA]</scope>
    <source>
        <strain evidence="6">CCUG 58411</strain>
    </source>
</reference>
<keyword evidence="6" id="KW-1185">Reference proteome</keyword>
<keyword evidence="1" id="KW-0812">Transmembrane</keyword>
<evidence type="ECO:0000256" key="1">
    <source>
        <dbReference type="SAM" id="Phobius"/>
    </source>
</evidence>
<dbReference type="Pfam" id="PF00563">
    <property type="entry name" value="EAL"/>
    <property type="match status" value="1"/>
</dbReference>
<dbReference type="InterPro" id="IPR001633">
    <property type="entry name" value="EAL_dom"/>
</dbReference>
<dbReference type="Pfam" id="PF00990">
    <property type="entry name" value="GGDEF"/>
    <property type="match status" value="1"/>
</dbReference>
<dbReference type="InterPro" id="IPR043128">
    <property type="entry name" value="Rev_trsase/Diguanyl_cyclase"/>
</dbReference>
<evidence type="ECO:0000259" key="3">
    <source>
        <dbReference type="PROSITE" id="PS50883"/>
    </source>
</evidence>
<name>A0ABW3PG93_9PROT</name>
<evidence type="ECO:0000313" key="5">
    <source>
        <dbReference type="EMBL" id="MFD1123328.1"/>
    </source>
</evidence>
<dbReference type="CDD" id="cd01948">
    <property type="entry name" value="EAL"/>
    <property type="match status" value="1"/>
</dbReference>
<keyword evidence="1" id="KW-0472">Membrane</keyword>
<sequence>MHNPLRKLPAKLLLIVLAVAHQASASTLVQTSAPDNPGLISHLAIEAGMTVLALACMLLVYQLWRFYLRAQRRETEVRQQIWRQANYDYLTQLPNRYLLQQCLESAILECQQSQQQLGLLLIDLDGFKDVNDIAGHAVGDRLLQNAALRIQSCVRDGDTTAKLGGDEFVVVIPRLKDIKILHDIGAKIVETVRSPFHIDDNQYFVTASIGIAVFPDHSDSAETLMMYADQALYAAKRAGKNQYQFFTQTMQQEIKERISLTHDLRSAIENGELHMVYQPIYRLHDIALIKAEALIRWQHPTRGNIPPSAFIPLAEESGIIIEIGKWIFNEVLHDLSTIDPLRLQGIQISLNISPVQFAHPQHLMAFIKRLERSNIPCELFCFEITEGLLLEPSRVVQDTLKALKQAGIKLSIDDFGTGYSALGYLKKYHVDYVKIDKSFINNLGVDNYDFILCRSIIQMAHELNMQLIAEGVENAQQENILKVINCDFIQGFLHGKPAMFSSLLQQIDQQTLEQLSQPLLGVGANIAGVETKMAAFKHAATKLS</sequence>
<dbReference type="InterPro" id="IPR035919">
    <property type="entry name" value="EAL_sf"/>
</dbReference>
<dbReference type="Gene3D" id="3.30.70.270">
    <property type="match status" value="1"/>
</dbReference>
<feature type="chain" id="PRO_5045615157" evidence="2">
    <location>
        <begin position="26"/>
        <end position="544"/>
    </location>
</feature>
<dbReference type="SUPFAM" id="SSF55073">
    <property type="entry name" value="Nucleotide cyclase"/>
    <property type="match status" value="1"/>
</dbReference>
<evidence type="ECO:0000256" key="2">
    <source>
        <dbReference type="SAM" id="SignalP"/>
    </source>
</evidence>
<dbReference type="InterPro" id="IPR052155">
    <property type="entry name" value="Biofilm_reg_signaling"/>
</dbReference>
<dbReference type="PROSITE" id="PS50883">
    <property type="entry name" value="EAL"/>
    <property type="match status" value="1"/>
</dbReference>
<gene>
    <name evidence="5" type="ORF">ACFQ2T_12480</name>
</gene>
<evidence type="ECO:0000259" key="4">
    <source>
        <dbReference type="PROSITE" id="PS50887"/>
    </source>
</evidence>
<dbReference type="SUPFAM" id="SSF141868">
    <property type="entry name" value="EAL domain-like"/>
    <property type="match status" value="1"/>
</dbReference>
<dbReference type="RefSeq" id="WP_379034896.1">
    <property type="nucleotide sequence ID" value="NZ_JBHTLN010000002.1"/>
</dbReference>
<dbReference type="CDD" id="cd01949">
    <property type="entry name" value="GGDEF"/>
    <property type="match status" value="1"/>
</dbReference>
<accession>A0ABW3PG93</accession>
<dbReference type="PROSITE" id="PS50887">
    <property type="entry name" value="GGDEF"/>
    <property type="match status" value="1"/>
</dbReference>
<feature type="domain" description="EAL" evidence="3">
    <location>
        <begin position="257"/>
        <end position="511"/>
    </location>
</feature>
<dbReference type="SMART" id="SM00267">
    <property type="entry name" value="GGDEF"/>
    <property type="match status" value="1"/>
</dbReference>
<protein>
    <submittedName>
        <fullName evidence="5">Bifunctional diguanylate cyclase/phosphodiesterase</fullName>
    </submittedName>
</protein>
<dbReference type="PANTHER" id="PTHR44757:SF2">
    <property type="entry name" value="BIOFILM ARCHITECTURE MAINTENANCE PROTEIN MBAA"/>
    <property type="match status" value="1"/>
</dbReference>
<feature type="transmembrane region" description="Helical" evidence="1">
    <location>
        <begin position="41"/>
        <end position="64"/>
    </location>
</feature>
<dbReference type="NCBIfam" id="TIGR00254">
    <property type="entry name" value="GGDEF"/>
    <property type="match status" value="1"/>
</dbReference>
<dbReference type="Proteomes" id="UP001597206">
    <property type="component" value="Unassembled WGS sequence"/>
</dbReference>
<proteinExistence type="predicted"/>
<feature type="domain" description="GGDEF" evidence="4">
    <location>
        <begin position="115"/>
        <end position="248"/>
    </location>
</feature>
<evidence type="ECO:0000313" key="6">
    <source>
        <dbReference type="Proteomes" id="UP001597206"/>
    </source>
</evidence>
<dbReference type="SMART" id="SM00052">
    <property type="entry name" value="EAL"/>
    <property type="match status" value="1"/>
</dbReference>
<comment type="caution">
    <text evidence="5">The sequence shown here is derived from an EMBL/GenBank/DDBJ whole genome shotgun (WGS) entry which is preliminary data.</text>
</comment>
<organism evidence="5 6">
    <name type="scientific">Methylophilus flavus</name>
    <dbReference type="NCBI Taxonomy" id="640084"/>
    <lineage>
        <taxon>Bacteria</taxon>
        <taxon>Pseudomonadati</taxon>
        <taxon>Pseudomonadota</taxon>
        <taxon>Betaproteobacteria</taxon>
        <taxon>Nitrosomonadales</taxon>
        <taxon>Methylophilaceae</taxon>
        <taxon>Methylophilus</taxon>
    </lineage>
</organism>